<evidence type="ECO:0000256" key="4">
    <source>
        <dbReference type="ARBA" id="ARBA00022833"/>
    </source>
</evidence>
<reference evidence="6 7" key="1">
    <citation type="submission" date="2019-05" db="EMBL/GenBank/DDBJ databases">
        <title>We sequenced the genome of Paenibacillus hemerocallicola KCTC 33185 for further insight into its adaptation and study the phylogeny of Paenibacillus.</title>
        <authorList>
            <person name="Narsing Rao M.P."/>
        </authorList>
    </citation>
    <scope>NUCLEOTIDE SEQUENCE [LARGE SCALE GENOMIC DNA]</scope>
    <source>
        <strain evidence="6 7">KCTC 33185</strain>
    </source>
</reference>
<accession>A0A5C4TAT5</accession>
<comment type="cofactor">
    <cofactor evidence="1">
        <name>Zn(2+)</name>
        <dbReference type="ChEBI" id="CHEBI:29105"/>
    </cofactor>
</comment>
<evidence type="ECO:0000256" key="3">
    <source>
        <dbReference type="ARBA" id="ARBA00022801"/>
    </source>
</evidence>
<dbReference type="OrthoDB" id="9801445at2"/>
<keyword evidence="7" id="KW-1185">Reference proteome</keyword>
<evidence type="ECO:0000313" key="7">
    <source>
        <dbReference type="Proteomes" id="UP000307943"/>
    </source>
</evidence>
<protein>
    <submittedName>
        <fullName evidence="6">Creatininase family protein</fullName>
    </submittedName>
</protein>
<gene>
    <name evidence="6" type="ORF">FE784_15020</name>
</gene>
<dbReference type="GO" id="GO:0016811">
    <property type="term" value="F:hydrolase activity, acting on carbon-nitrogen (but not peptide) bonds, in linear amides"/>
    <property type="evidence" value="ECO:0007669"/>
    <property type="project" value="TreeGrafter"/>
</dbReference>
<sequence length="255" mass="27285">MFEHTREEIGEFARAGGAIVVALAATEQHGPHLPVHTDALIAGHVAEESVRIAGRSVPVLLAPVLPIGCSEHHLSFGGTISLSPMTYFQVLRDIGESLVKDGFRKIIFLNGHGGNEPMMQQLANDLAVRHPIWTAAASYWSLARDSLQQIGASEVGPVPGHAGGFETSAVMALAPELVREDRIGDSHPERDWIFAGPPGAFVGRHGELTGCDGYTDAPTRATADKGRLYLQTIAESVSGWIVRTVQAMERGEGQL</sequence>
<dbReference type="Gene3D" id="3.40.50.10310">
    <property type="entry name" value="Creatininase"/>
    <property type="match status" value="1"/>
</dbReference>
<keyword evidence="4" id="KW-0862">Zinc</keyword>
<dbReference type="Proteomes" id="UP000307943">
    <property type="component" value="Unassembled WGS sequence"/>
</dbReference>
<evidence type="ECO:0000256" key="2">
    <source>
        <dbReference type="ARBA" id="ARBA00022723"/>
    </source>
</evidence>
<proteinExistence type="inferred from homology"/>
<evidence type="ECO:0000313" key="6">
    <source>
        <dbReference type="EMBL" id="TNJ65549.1"/>
    </source>
</evidence>
<dbReference type="InterPro" id="IPR003785">
    <property type="entry name" value="Creatininase/forma_Hydrolase"/>
</dbReference>
<evidence type="ECO:0000256" key="1">
    <source>
        <dbReference type="ARBA" id="ARBA00001947"/>
    </source>
</evidence>
<dbReference type="GO" id="GO:0009231">
    <property type="term" value="P:riboflavin biosynthetic process"/>
    <property type="evidence" value="ECO:0007669"/>
    <property type="project" value="TreeGrafter"/>
</dbReference>
<dbReference type="PANTHER" id="PTHR35005:SF1">
    <property type="entry name" value="2-AMINO-5-FORMYLAMINO-6-RIBOSYLAMINOPYRIMIDIN-4(3H)-ONE 5'-MONOPHOSPHATE DEFORMYLASE"/>
    <property type="match status" value="1"/>
</dbReference>
<dbReference type="PANTHER" id="PTHR35005">
    <property type="entry name" value="3-DEHYDRO-SCYLLO-INOSOSE HYDROLASE"/>
    <property type="match status" value="1"/>
</dbReference>
<dbReference type="EMBL" id="VDCQ01000018">
    <property type="protein sequence ID" value="TNJ65549.1"/>
    <property type="molecule type" value="Genomic_DNA"/>
</dbReference>
<dbReference type="Pfam" id="PF02633">
    <property type="entry name" value="Creatininase"/>
    <property type="match status" value="1"/>
</dbReference>
<keyword evidence="3" id="KW-0378">Hydrolase</keyword>
<dbReference type="GO" id="GO:0046872">
    <property type="term" value="F:metal ion binding"/>
    <property type="evidence" value="ECO:0007669"/>
    <property type="project" value="UniProtKB-KW"/>
</dbReference>
<dbReference type="InterPro" id="IPR024087">
    <property type="entry name" value="Creatininase-like_sf"/>
</dbReference>
<dbReference type="SUPFAM" id="SSF102215">
    <property type="entry name" value="Creatininase"/>
    <property type="match status" value="1"/>
</dbReference>
<evidence type="ECO:0000256" key="5">
    <source>
        <dbReference type="ARBA" id="ARBA00024029"/>
    </source>
</evidence>
<dbReference type="AlphaFoldDB" id="A0A5C4TAT5"/>
<organism evidence="6 7">
    <name type="scientific">Paenibacillus hemerocallicola</name>
    <dbReference type="NCBI Taxonomy" id="1172614"/>
    <lineage>
        <taxon>Bacteria</taxon>
        <taxon>Bacillati</taxon>
        <taxon>Bacillota</taxon>
        <taxon>Bacilli</taxon>
        <taxon>Bacillales</taxon>
        <taxon>Paenibacillaceae</taxon>
        <taxon>Paenibacillus</taxon>
    </lineage>
</organism>
<comment type="similarity">
    <text evidence="5">Belongs to the creatininase superfamily.</text>
</comment>
<keyword evidence="2" id="KW-0479">Metal-binding</keyword>
<name>A0A5C4TAT5_9BACL</name>
<comment type="caution">
    <text evidence="6">The sequence shown here is derived from an EMBL/GenBank/DDBJ whole genome shotgun (WGS) entry which is preliminary data.</text>
</comment>